<sequence length="566" mass="64244">MSKILITSALPYVNGVPHLGHLVGCLLPSDVYARYMRMMGHEVLYVCGTDEHGTPSEVGAAKEGMDVADYCLKYHNRHKEAYDAFNLSFDYFGRTSSEQNREITYHIFEQLDKNGLIEEESIKQIFSIDDNRFLPDRYVTGTCPHCGYDKARGDQCENCTKVLDPTELINPRSTISGSTNLEVRETKHLFLNLPKLEKQLAEWVKSKEPFWPDVAYSIAQKWLKEGLRPRCITRDLKWGFPVPKKGFEDKVFYVWFDAPIGYLGITKQWADEKPGERNWKDWWLDAKDVYYVQFMGKDNVPFHSISFPATLLGTGENWTKVDYLKGMSYLTFEGGKFSKSEQRGVFAEDAVKEFPADYWRYWLISNAPEASDSSFTFDLFAGVVNKDLNGVLGNFVSRVMKMTASKIGAEVPAGGEMTEVEEKLIADLQEKADNYCKYMEGLEFKKAMNELRAIWVDGNNYISVTEPWTVIKTDPARAAAILRVCLNLIRIYALLSAPVMPETSAKILAKFGLNAADMPVLKGFNAAKEIEALQPGHKFEVGDALFERIAPEKTEELKAKYGSDKK</sequence>
<evidence type="ECO:0000256" key="6">
    <source>
        <dbReference type="ARBA" id="ARBA00022741"/>
    </source>
</evidence>
<dbReference type="SUPFAM" id="SSF57770">
    <property type="entry name" value="Methionyl-tRNA synthetase (MetRS), Zn-domain"/>
    <property type="match status" value="1"/>
</dbReference>
<keyword evidence="8 12" id="KW-0067">ATP-binding</keyword>
<dbReference type="InterPro" id="IPR023458">
    <property type="entry name" value="Met-tRNA_ligase_1"/>
</dbReference>
<dbReference type="InterPro" id="IPR014758">
    <property type="entry name" value="Met-tRNA_synth"/>
</dbReference>
<evidence type="ECO:0000313" key="16">
    <source>
        <dbReference type="Proteomes" id="UP000824107"/>
    </source>
</evidence>
<evidence type="ECO:0000256" key="5">
    <source>
        <dbReference type="ARBA" id="ARBA00022598"/>
    </source>
</evidence>
<dbReference type="InterPro" id="IPR033911">
    <property type="entry name" value="MetRS_core"/>
</dbReference>
<dbReference type="CDD" id="cd07957">
    <property type="entry name" value="Anticodon_Ia_Met"/>
    <property type="match status" value="1"/>
</dbReference>
<feature type="domain" description="Methionyl/Leucyl tRNA synthetase" evidence="13">
    <location>
        <begin position="4"/>
        <end position="400"/>
    </location>
</feature>
<evidence type="ECO:0000256" key="4">
    <source>
        <dbReference type="ARBA" id="ARBA00022490"/>
    </source>
</evidence>
<dbReference type="Proteomes" id="UP000824107">
    <property type="component" value="Unassembled WGS sequence"/>
</dbReference>
<feature type="binding site" evidence="12">
    <location>
        <position position="339"/>
    </location>
    <ligand>
        <name>ATP</name>
        <dbReference type="ChEBI" id="CHEBI:30616"/>
    </ligand>
</feature>
<evidence type="ECO:0000256" key="10">
    <source>
        <dbReference type="ARBA" id="ARBA00023146"/>
    </source>
</evidence>
<reference evidence="15" key="2">
    <citation type="journal article" date="2021" name="PeerJ">
        <title>Extensive microbial diversity within the chicken gut microbiome revealed by metagenomics and culture.</title>
        <authorList>
            <person name="Gilroy R."/>
            <person name="Ravi A."/>
            <person name="Getino M."/>
            <person name="Pursley I."/>
            <person name="Horton D.L."/>
            <person name="Alikhan N.F."/>
            <person name="Baker D."/>
            <person name="Gharbi K."/>
            <person name="Hall N."/>
            <person name="Watson M."/>
            <person name="Adriaenssens E.M."/>
            <person name="Foster-Nyarko E."/>
            <person name="Jarju S."/>
            <person name="Secka A."/>
            <person name="Antonio M."/>
            <person name="Oren A."/>
            <person name="Chaudhuri R.R."/>
            <person name="La Ragione R."/>
            <person name="Hildebrand F."/>
            <person name="Pallen M.J."/>
        </authorList>
    </citation>
    <scope>NUCLEOTIDE SEQUENCE</scope>
    <source>
        <strain evidence="15">ChiW3-316</strain>
    </source>
</reference>
<dbReference type="PRINTS" id="PR01041">
    <property type="entry name" value="TRNASYNTHMET"/>
</dbReference>
<evidence type="ECO:0000256" key="2">
    <source>
        <dbReference type="ARBA" id="ARBA00004496"/>
    </source>
</evidence>
<keyword evidence="4 12" id="KW-0963">Cytoplasm</keyword>
<keyword evidence="10 12" id="KW-0030">Aminoacyl-tRNA synthetase</keyword>
<evidence type="ECO:0000259" key="14">
    <source>
        <dbReference type="Pfam" id="PF19303"/>
    </source>
</evidence>
<comment type="cofactor">
    <cofactor evidence="12">
        <name>Zn(2+)</name>
        <dbReference type="ChEBI" id="CHEBI:29105"/>
    </cofactor>
    <text evidence="12">Binds 1 zinc ion per subunit.</text>
</comment>
<dbReference type="InterPro" id="IPR014729">
    <property type="entry name" value="Rossmann-like_a/b/a_fold"/>
</dbReference>
<dbReference type="InterPro" id="IPR041872">
    <property type="entry name" value="Anticodon_Met"/>
</dbReference>
<dbReference type="GO" id="GO:0017101">
    <property type="term" value="C:aminoacyl-tRNA synthetase multienzyme complex"/>
    <property type="evidence" value="ECO:0007669"/>
    <property type="project" value="TreeGrafter"/>
</dbReference>
<dbReference type="SUPFAM" id="SSF47323">
    <property type="entry name" value="Anticodon-binding domain of a subclass of class I aminoacyl-tRNA synthetases"/>
    <property type="match status" value="1"/>
</dbReference>
<dbReference type="GO" id="GO:0046872">
    <property type="term" value="F:metal ion binding"/>
    <property type="evidence" value="ECO:0007669"/>
    <property type="project" value="UniProtKB-KW"/>
</dbReference>
<comment type="subcellular location">
    <subcellularLocation>
        <location evidence="2 12">Cytoplasm</location>
    </subcellularLocation>
</comment>
<dbReference type="GO" id="GO:0005829">
    <property type="term" value="C:cytosol"/>
    <property type="evidence" value="ECO:0007669"/>
    <property type="project" value="TreeGrafter"/>
</dbReference>
<dbReference type="AlphaFoldDB" id="A0A9D1SAC1"/>
<dbReference type="InterPro" id="IPR009080">
    <property type="entry name" value="tRNAsynth_Ia_anticodon-bd"/>
</dbReference>
<feature type="short sequence motif" description="'KMSKS' region" evidence="12">
    <location>
        <begin position="336"/>
        <end position="340"/>
    </location>
</feature>
<dbReference type="GO" id="GO:0004825">
    <property type="term" value="F:methionine-tRNA ligase activity"/>
    <property type="evidence" value="ECO:0007669"/>
    <property type="project" value="UniProtKB-UniRule"/>
</dbReference>
<keyword evidence="5 12" id="KW-0436">Ligase</keyword>
<keyword evidence="6 12" id="KW-0547">Nucleotide-binding</keyword>
<dbReference type="PANTHER" id="PTHR45765:SF1">
    <property type="entry name" value="METHIONINE--TRNA LIGASE, CYTOPLASMIC"/>
    <property type="match status" value="1"/>
</dbReference>
<dbReference type="InterPro" id="IPR015413">
    <property type="entry name" value="Methionyl/Leucyl_tRNA_Synth"/>
</dbReference>
<comment type="similarity">
    <text evidence="3 12">Belongs to the class-I aminoacyl-tRNA synthetase family. MetG type 1 subfamily.</text>
</comment>
<name>A0A9D1SAC1_9PROT</name>
<dbReference type="EMBL" id="DVNC01000015">
    <property type="protein sequence ID" value="HIU52776.1"/>
    <property type="molecule type" value="Genomic_DNA"/>
</dbReference>
<comment type="function">
    <text evidence="1 12">Is required not only for elongation of protein synthesis but also for the initiation of all mRNA translation through initiator tRNA(fMet) aminoacylation.</text>
</comment>
<dbReference type="NCBIfam" id="TIGR00398">
    <property type="entry name" value="metG"/>
    <property type="match status" value="1"/>
</dbReference>
<dbReference type="NCBIfam" id="NF001100">
    <property type="entry name" value="PRK00133.1"/>
    <property type="match status" value="1"/>
</dbReference>
<dbReference type="HAMAP" id="MF_00098">
    <property type="entry name" value="Met_tRNA_synth_type1"/>
    <property type="match status" value="1"/>
</dbReference>
<feature type="binding site" evidence="12">
    <location>
        <position position="143"/>
    </location>
    <ligand>
        <name>Zn(2+)</name>
        <dbReference type="ChEBI" id="CHEBI:29105"/>
    </ligand>
</feature>
<feature type="short sequence motif" description="'HIGH' region" evidence="12">
    <location>
        <begin position="11"/>
        <end position="21"/>
    </location>
</feature>
<dbReference type="GO" id="GO:0006431">
    <property type="term" value="P:methionyl-tRNA aminoacylation"/>
    <property type="evidence" value="ECO:0007669"/>
    <property type="project" value="UniProtKB-UniRule"/>
</dbReference>
<feature type="binding site" evidence="12">
    <location>
        <position position="156"/>
    </location>
    <ligand>
        <name>Zn(2+)</name>
        <dbReference type="ChEBI" id="CHEBI:29105"/>
    </ligand>
</feature>
<gene>
    <name evidence="12" type="primary">metG</name>
    <name evidence="15" type="ORF">IAD20_01695</name>
</gene>
<dbReference type="CDD" id="cd00814">
    <property type="entry name" value="MetRS_core"/>
    <property type="match status" value="1"/>
</dbReference>
<dbReference type="Pfam" id="PF09334">
    <property type="entry name" value="tRNA-synt_1g"/>
    <property type="match status" value="1"/>
</dbReference>
<evidence type="ECO:0000313" key="15">
    <source>
        <dbReference type="EMBL" id="HIU52776.1"/>
    </source>
</evidence>
<evidence type="ECO:0000256" key="8">
    <source>
        <dbReference type="ARBA" id="ARBA00022840"/>
    </source>
</evidence>
<evidence type="ECO:0000256" key="11">
    <source>
        <dbReference type="ARBA" id="ARBA00047364"/>
    </source>
</evidence>
<evidence type="ECO:0000259" key="13">
    <source>
        <dbReference type="Pfam" id="PF09334"/>
    </source>
</evidence>
<evidence type="ECO:0000256" key="9">
    <source>
        <dbReference type="ARBA" id="ARBA00022917"/>
    </source>
</evidence>
<dbReference type="FunFam" id="2.20.28.20:FF:000001">
    <property type="entry name" value="Methionine--tRNA ligase"/>
    <property type="match status" value="1"/>
</dbReference>
<feature type="binding site" evidence="12">
    <location>
        <position position="146"/>
    </location>
    <ligand>
        <name>Zn(2+)</name>
        <dbReference type="ChEBI" id="CHEBI:29105"/>
    </ligand>
</feature>
<dbReference type="SUPFAM" id="SSF52374">
    <property type="entry name" value="Nucleotidylyl transferase"/>
    <property type="match status" value="1"/>
</dbReference>
<evidence type="ECO:0000256" key="3">
    <source>
        <dbReference type="ARBA" id="ARBA00008258"/>
    </source>
</evidence>
<keyword evidence="7 12" id="KW-0862">Zinc</keyword>
<dbReference type="Pfam" id="PF19303">
    <property type="entry name" value="Anticodon_3"/>
    <property type="match status" value="1"/>
</dbReference>
<evidence type="ECO:0000256" key="7">
    <source>
        <dbReference type="ARBA" id="ARBA00022833"/>
    </source>
</evidence>
<dbReference type="InterPro" id="IPR001412">
    <property type="entry name" value="aa-tRNA-synth_I_CS"/>
</dbReference>
<reference evidence="15" key="1">
    <citation type="submission" date="2020-10" db="EMBL/GenBank/DDBJ databases">
        <authorList>
            <person name="Gilroy R."/>
        </authorList>
    </citation>
    <scope>NUCLEOTIDE SEQUENCE</scope>
    <source>
        <strain evidence="15">ChiW3-316</strain>
    </source>
</reference>
<proteinExistence type="inferred from homology"/>
<keyword evidence="9 12" id="KW-0648">Protein biosynthesis</keyword>
<dbReference type="GO" id="GO:0005524">
    <property type="term" value="F:ATP binding"/>
    <property type="evidence" value="ECO:0007669"/>
    <property type="project" value="UniProtKB-UniRule"/>
</dbReference>
<dbReference type="PANTHER" id="PTHR45765">
    <property type="entry name" value="METHIONINE--TRNA LIGASE"/>
    <property type="match status" value="1"/>
</dbReference>
<comment type="catalytic activity">
    <reaction evidence="11 12">
        <text>tRNA(Met) + L-methionine + ATP = L-methionyl-tRNA(Met) + AMP + diphosphate</text>
        <dbReference type="Rhea" id="RHEA:13481"/>
        <dbReference type="Rhea" id="RHEA-COMP:9667"/>
        <dbReference type="Rhea" id="RHEA-COMP:9698"/>
        <dbReference type="ChEBI" id="CHEBI:30616"/>
        <dbReference type="ChEBI" id="CHEBI:33019"/>
        <dbReference type="ChEBI" id="CHEBI:57844"/>
        <dbReference type="ChEBI" id="CHEBI:78442"/>
        <dbReference type="ChEBI" id="CHEBI:78530"/>
        <dbReference type="ChEBI" id="CHEBI:456215"/>
        <dbReference type="EC" id="6.1.1.10"/>
    </reaction>
</comment>
<feature type="domain" description="Methionyl-tRNA synthetase anticodon-binding" evidence="14">
    <location>
        <begin position="411"/>
        <end position="564"/>
    </location>
</feature>
<keyword evidence="12" id="KW-0479">Metal-binding</keyword>
<accession>A0A9D1SAC1</accession>
<dbReference type="InterPro" id="IPR029038">
    <property type="entry name" value="MetRS_Zn"/>
</dbReference>
<dbReference type="PROSITE" id="PS00178">
    <property type="entry name" value="AA_TRNA_LIGASE_I"/>
    <property type="match status" value="1"/>
</dbReference>
<comment type="subunit">
    <text evidence="12">Monomer.</text>
</comment>
<dbReference type="Gene3D" id="2.20.28.20">
    <property type="entry name" value="Methionyl-tRNA synthetase, Zn-domain"/>
    <property type="match status" value="1"/>
</dbReference>
<comment type="caution">
    <text evidence="15">The sequence shown here is derived from an EMBL/GenBank/DDBJ whole genome shotgun (WGS) entry which is preliminary data.</text>
</comment>
<dbReference type="Gene3D" id="1.10.730.10">
    <property type="entry name" value="Isoleucyl-tRNA Synthetase, Domain 1"/>
    <property type="match status" value="1"/>
</dbReference>
<feature type="binding site" evidence="12">
    <location>
        <position position="159"/>
    </location>
    <ligand>
        <name>Zn(2+)</name>
        <dbReference type="ChEBI" id="CHEBI:29105"/>
    </ligand>
</feature>
<dbReference type="Gene3D" id="3.40.50.620">
    <property type="entry name" value="HUPs"/>
    <property type="match status" value="1"/>
</dbReference>
<organism evidence="15 16">
    <name type="scientific">Candidatus Scatocola faecipullorum</name>
    <dbReference type="NCBI Taxonomy" id="2840917"/>
    <lineage>
        <taxon>Bacteria</taxon>
        <taxon>Pseudomonadati</taxon>
        <taxon>Pseudomonadota</taxon>
        <taxon>Alphaproteobacteria</taxon>
        <taxon>Rhodospirillales</taxon>
        <taxon>Rhodospirillaceae</taxon>
        <taxon>Rhodospirillaceae incertae sedis</taxon>
        <taxon>Candidatus Scatocola</taxon>
    </lineage>
</organism>
<dbReference type="EC" id="6.1.1.10" evidence="12"/>
<protein>
    <recommendedName>
        <fullName evidence="12">Methionine--tRNA ligase</fullName>
        <ecNumber evidence="12">6.1.1.10</ecNumber>
    </recommendedName>
    <alternativeName>
        <fullName evidence="12">Methionyl-tRNA synthetase</fullName>
        <shortName evidence="12">MetRS</shortName>
    </alternativeName>
</protein>
<evidence type="ECO:0000256" key="12">
    <source>
        <dbReference type="HAMAP-Rule" id="MF_00098"/>
    </source>
</evidence>
<evidence type="ECO:0000256" key="1">
    <source>
        <dbReference type="ARBA" id="ARBA00003314"/>
    </source>
</evidence>